<comment type="caution">
    <text evidence="3">The sequence shown here is derived from an EMBL/GenBank/DDBJ whole genome shotgun (WGS) entry which is preliminary data.</text>
</comment>
<dbReference type="InterPro" id="IPR036736">
    <property type="entry name" value="ACP-like_sf"/>
</dbReference>
<feature type="domain" description="Carrier" evidence="2">
    <location>
        <begin position="15"/>
        <end position="91"/>
    </location>
</feature>
<organism evidence="3 4">
    <name type="scientific">Colletotrichum higginsianum</name>
    <dbReference type="NCBI Taxonomy" id="80884"/>
    <lineage>
        <taxon>Eukaryota</taxon>
        <taxon>Fungi</taxon>
        <taxon>Dikarya</taxon>
        <taxon>Ascomycota</taxon>
        <taxon>Pezizomycotina</taxon>
        <taxon>Sordariomycetes</taxon>
        <taxon>Hypocreomycetidae</taxon>
        <taxon>Glomerellales</taxon>
        <taxon>Glomerellaceae</taxon>
        <taxon>Colletotrichum</taxon>
        <taxon>Colletotrichum destructivum species complex</taxon>
    </lineage>
</organism>
<accession>A0A4T0VSR5</accession>
<dbReference type="PANTHER" id="PTHR45527:SF1">
    <property type="entry name" value="FATTY ACID SYNTHASE"/>
    <property type="match status" value="1"/>
</dbReference>
<dbReference type="SUPFAM" id="SSF52777">
    <property type="entry name" value="CoA-dependent acyltransferases"/>
    <property type="match status" value="2"/>
</dbReference>
<keyword evidence="1" id="KW-0436">Ligase</keyword>
<protein>
    <submittedName>
        <fullName evidence="3">Nonribosomal peptide synthetase 8</fullName>
    </submittedName>
</protein>
<dbReference type="EMBL" id="MWPZ01000006">
    <property type="protein sequence ID" value="TIC95371.1"/>
    <property type="molecule type" value="Genomic_DNA"/>
</dbReference>
<dbReference type="GO" id="GO:0031177">
    <property type="term" value="F:phosphopantetheine binding"/>
    <property type="evidence" value="ECO:0007669"/>
    <property type="project" value="TreeGrafter"/>
</dbReference>
<dbReference type="InterPro" id="IPR001242">
    <property type="entry name" value="Condensation_dom"/>
</dbReference>
<name>A0A4T0VSR5_9PEZI</name>
<evidence type="ECO:0000313" key="4">
    <source>
        <dbReference type="Proteomes" id="UP000305883"/>
    </source>
</evidence>
<dbReference type="PANTHER" id="PTHR45527">
    <property type="entry name" value="NONRIBOSOMAL PEPTIDE SYNTHETASE"/>
    <property type="match status" value="1"/>
</dbReference>
<proteinExistence type="predicted"/>
<dbReference type="GO" id="GO:0044550">
    <property type="term" value="P:secondary metabolite biosynthetic process"/>
    <property type="evidence" value="ECO:0007669"/>
    <property type="project" value="TreeGrafter"/>
</dbReference>
<gene>
    <name evidence="3" type="ORF">CH35J_007830</name>
</gene>
<evidence type="ECO:0000256" key="1">
    <source>
        <dbReference type="ARBA" id="ARBA00022598"/>
    </source>
</evidence>
<dbReference type="GO" id="GO:0043041">
    <property type="term" value="P:amino acid activation for nonribosomal peptide biosynthetic process"/>
    <property type="evidence" value="ECO:0007669"/>
    <property type="project" value="TreeGrafter"/>
</dbReference>
<dbReference type="Proteomes" id="UP000305883">
    <property type="component" value="Unassembled WGS sequence"/>
</dbReference>
<dbReference type="Pfam" id="PF00550">
    <property type="entry name" value="PP-binding"/>
    <property type="match status" value="1"/>
</dbReference>
<dbReference type="Pfam" id="PF00668">
    <property type="entry name" value="Condensation"/>
    <property type="match status" value="1"/>
</dbReference>
<dbReference type="SUPFAM" id="SSF47336">
    <property type="entry name" value="ACP-like"/>
    <property type="match status" value="1"/>
</dbReference>
<reference evidence="3 4" key="1">
    <citation type="journal article" date="2019" name="Genome Biol. Evol.">
        <title>Genomic Plasticity Mediated by Transposable Elements in the Plant Pathogenic Fungus Colletotrichum higginsianum.</title>
        <authorList>
            <person name="Tsushima A."/>
            <person name="Gan P."/>
            <person name="Kumakura N."/>
            <person name="Narusaka M."/>
            <person name="Takano Y."/>
            <person name="Narusaka Y."/>
            <person name="Shirasu K."/>
        </authorList>
    </citation>
    <scope>NUCLEOTIDE SEQUENCE [LARGE SCALE GENOMIC DNA]</scope>
    <source>
        <strain evidence="3 4">MAFF305635-RFP</strain>
    </source>
</reference>
<dbReference type="OrthoDB" id="4816195at2759"/>
<dbReference type="InterPro" id="IPR009081">
    <property type="entry name" value="PP-bd_ACP"/>
</dbReference>
<sequence>MPVFTRRISDKGLLRLQQSMETLLRDIWSRELATPSAAIGSDDEFLSLGGDSCSAMKAAQRCRQAGLPVATVDILSESTISRLASSIEAKRKGAAGADDAKADTTPARTVETFTLSLDGLTLPPDVDPDNIAYAMPCTPMQEDYYHLFSTNPAPERPGIMTTCYEILFRGGHGPVDPYRAARAWQAIVDRHAMFRTRFVPLAELGVASCRSGPLPPETVMQFVMRQWPVDCAVVHIDSDSEHDIQQCSAVHTANTLYRAKPAACVSVRLFVTPSARVYMNVVLWHIAADFVATGVFQVDFDRFYRGALLDRPAPGFELYVHDLGLTTRGGQAAVEAGTRYWIHYLAGAEPCWIRPHHLGVVDRRPIQQSSSSPTAYLNPNGKELTCVTNLGKASCRLTVAGPAASYCRECRVLPSRILSLAYALTLSKYTGQEEVCFSYLVSDRDRDIPDVDGILGMMITYFYARIRVVPSARVTDLIRRHHADDLAHRRHLVYRPKDVARALGHGESAGDLYGVLPVTNVRFNDRRLDIPEGLELAYRGVISNLIQELFISLIVVPETDGKHVTVNFRFKKLWFTEESVQAMADTYARIFHAVASGTCETVADVMARI</sequence>
<dbReference type="Gene3D" id="3.30.559.30">
    <property type="entry name" value="Nonribosomal peptide synthetase, condensation domain"/>
    <property type="match status" value="1"/>
</dbReference>
<dbReference type="InterPro" id="IPR023213">
    <property type="entry name" value="CAT-like_dom_sf"/>
</dbReference>
<dbReference type="Gene3D" id="3.30.559.10">
    <property type="entry name" value="Chloramphenicol acetyltransferase-like domain"/>
    <property type="match status" value="1"/>
</dbReference>
<evidence type="ECO:0000313" key="3">
    <source>
        <dbReference type="EMBL" id="TIC95371.1"/>
    </source>
</evidence>
<dbReference type="AlphaFoldDB" id="A0A4T0VSR5"/>
<dbReference type="GO" id="GO:0016874">
    <property type="term" value="F:ligase activity"/>
    <property type="evidence" value="ECO:0007669"/>
    <property type="project" value="UniProtKB-KW"/>
</dbReference>
<dbReference type="PROSITE" id="PS50075">
    <property type="entry name" value="CARRIER"/>
    <property type="match status" value="1"/>
</dbReference>
<dbReference type="Gene3D" id="1.10.1200.10">
    <property type="entry name" value="ACP-like"/>
    <property type="match status" value="1"/>
</dbReference>
<evidence type="ECO:0000259" key="2">
    <source>
        <dbReference type="PROSITE" id="PS50075"/>
    </source>
</evidence>
<dbReference type="GO" id="GO:0005737">
    <property type="term" value="C:cytoplasm"/>
    <property type="evidence" value="ECO:0007669"/>
    <property type="project" value="TreeGrafter"/>
</dbReference>